<sequence>MTQAPASGQSRAPRKGWHCSLRRVSVTGQSLGPPLHLGMEETPHEAAGSPRVQFQSLESQSECLSPELSFLQDTEMEQGFTGGVCDIRGCGCASYSRGMGMPGPSSEGALQRSDVRELWKRGFTGHTSPPSHHPDSLCEFLPSPESYPGKCFLWRNTCSPYGRNYQEMAQDFQFPCLMGSPSGNKIYRSLIWKLRIEKS</sequence>
<gene>
    <name evidence="3" type="primary">Znf655</name>
</gene>
<dbReference type="RefSeq" id="XP_035316513.1">
    <property type="nucleotide sequence ID" value="XM_035460622.1"/>
</dbReference>
<feature type="region of interest" description="Disordered" evidence="1">
    <location>
        <begin position="28"/>
        <end position="52"/>
    </location>
</feature>
<reference evidence="2" key="2">
    <citation type="journal article" date="2020" name="Biotechnol. Bioeng.">
        <title>Chromosome-scale scaffolds for the Chinese hamster reference genome assembly to facilitate the study of the CHO epigenome.</title>
        <authorList>
            <person name="Hilliard W."/>
            <person name="MacDonald M."/>
            <person name="Lee K.H."/>
        </authorList>
    </citation>
    <scope>NUCLEOTIDE SEQUENCE [LARGE SCALE GENOMIC DNA]</scope>
    <source>
        <strain evidence="2">17A/GY</strain>
    </source>
</reference>
<name>A0A9J7GYW9_CRIGR</name>
<keyword evidence="2" id="KW-1185">Reference proteome</keyword>
<dbReference type="RefSeq" id="XP_035299057.1">
    <property type="nucleotide sequence ID" value="XM_035443166.1"/>
</dbReference>
<dbReference type="Proteomes" id="UP001108280">
    <property type="component" value="Chromosome 4"/>
</dbReference>
<dbReference type="CTD" id="79027"/>
<evidence type="ECO:0000313" key="3">
    <source>
        <dbReference type="RefSeq" id="XP_035299057.1"/>
    </source>
</evidence>
<evidence type="ECO:0000313" key="2">
    <source>
        <dbReference type="Proteomes" id="UP001108280"/>
    </source>
</evidence>
<protein>
    <submittedName>
        <fullName evidence="3">Zinc finger protein 655 isoform X9</fullName>
    </submittedName>
</protein>
<dbReference type="AlphaFoldDB" id="A0A9J7GYW9"/>
<reference evidence="2" key="1">
    <citation type="journal article" date="2018" name="Biotechnol. Bioeng.">
        <title>A reference genome of the Chinese hamster based on a hybrid assembly strategy.</title>
        <authorList>
            <person name="Rupp O."/>
            <person name="MacDonald M.L."/>
            <person name="Li S."/>
            <person name="Dhiman H."/>
            <person name="Polson S."/>
            <person name="Griep S."/>
            <person name="Heffner K."/>
            <person name="Hernandez I."/>
            <person name="Brinkrolf K."/>
            <person name="Jadhav V."/>
            <person name="Samoudi M."/>
            <person name="Hao H."/>
            <person name="Kingham B."/>
            <person name="Goesmann A."/>
            <person name="Betenbaugh M.J."/>
            <person name="Lewis N.E."/>
            <person name="Borth N."/>
            <person name="Lee K.H."/>
        </authorList>
    </citation>
    <scope>NUCLEOTIDE SEQUENCE [LARGE SCALE GENOMIC DNA]</scope>
    <source>
        <strain evidence="2">17A/GY</strain>
    </source>
</reference>
<proteinExistence type="predicted"/>
<organism evidence="2 3">
    <name type="scientific">Cricetulus griseus</name>
    <name type="common">Chinese hamster</name>
    <name type="synonym">Cricetulus barabensis griseus</name>
    <dbReference type="NCBI Taxonomy" id="10029"/>
    <lineage>
        <taxon>Eukaryota</taxon>
        <taxon>Metazoa</taxon>
        <taxon>Chordata</taxon>
        <taxon>Craniata</taxon>
        <taxon>Vertebrata</taxon>
        <taxon>Euteleostomi</taxon>
        <taxon>Mammalia</taxon>
        <taxon>Eutheria</taxon>
        <taxon>Euarchontoglires</taxon>
        <taxon>Glires</taxon>
        <taxon>Rodentia</taxon>
        <taxon>Myomorpha</taxon>
        <taxon>Muroidea</taxon>
        <taxon>Cricetidae</taxon>
        <taxon>Cricetinae</taxon>
        <taxon>Cricetulus</taxon>
    </lineage>
</organism>
<accession>A0A9J7GYW9</accession>
<dbReference type="GeneID" id="100752055"/>
<evidence type="ECO:0000256" key="1">
    <source>
        <dbReference type="SAM" id="MobiDB-lite"/>
    </source>
</evidence>
<reference evidence="3" key="3">
    <citation type="submission" date="2025-08" db="UniProtKB">
        <authorList>
            <consortium name="RefSeq"/>
        </authorList>
    </citation>
    <scope>IDENTIFICATION</scope>
    <source>
        <strain evidence="3">17A/GY</strain>
        <tissue evidence="3">Liver</tissue>
    </source>
</reference>